<evidence type="ECO:0000313" key="1">
    <source>
        <dbReference type="EMBL" id="MBW3466323.1"/>
    </source>
</evidence>
<evidence type="ECO:0000313" key="2">
    <source>
        <dbReference type="Proteomes" id="UP000727490"/>
    </source>
</evidence>
<sequence length="135" mass="16034">MELKRKRCLYCGSIIHGRSDKKFCDDKCRSSHNNQHKDEVVDEVKSIQYIQKANRKILMMVLKDGVESVKVPKERLSQMGFNFKYHTHHFAHSPNKFFWFNFDYGILDYWDGWVLVVRDMGEGYLENLKRIGGDL</sequence>
<reference evidence="1 2" key="1">
    <citation type="journal article" date="2020" name="Syst. Appl. Microbiol.">
        <title>Arthrospiribacter ruber gen. nov., sp. nov., a novel bacterium isolated from Arthrospira cultures.</title>
        <authorList>
            <person name="Waleron M."/>
            <person name="Misztak A."/>
            <person name="Waleron M.M."/>
            <person name="Furmaniak M."/>
            <person name="Mrozik A."/>
            <person name="Waleron K."/>
        </authorList>
    </citation>
    <scope>NUCLEOTIDE SEQUENCE [LARGE SCALE GENOMIC DNA]</scope>
    <source>
        <strain evidence="1 2">DPMB0001</strain>
    </source>
</reference>
<dbReference type="Proteomes" id="UP000727490">
    <property type="component" value="Unassembled WGS sequence"/>
</dbReference>
<keyword evidence="2" id="KW-1185">Reference proteome</keyword>
<accession>A0A951IVE3</accession>
<proteinExistence type="predicted"/>
<organism evidence="1 2">
    <name type="scientific">Arthrospiribacter ruber</name>
    <dbReference type="NCBI Taxonomy" id="2487934"/>
    <lineage>
        <taxon>Bacteria</taxon>
        <taxon>Pseudomonadati</taxon>
        <taxon>Bacteroidota</taxon>
        <taxon>Cytophagia</taxon>
        <taxon>Cytophagales</taxon>
        <taxon>Cyclobacteriaceae</taxon>
        <taxon>Arthrospiribacter</taxon>
    </lineage>
</organism>
<dbReference type="EMBL" id="RPHB01000001">
    <property type="protein sequence ID" value="MBW3466323.1"/>
    <property type="molecule type" value="Genomic_DNA"/>
</dbReference>
<protein>
    <submittedName>
        <fullName evidence="1">DUF2116 family Zn-ribbon domain-containing protein</fullName>
    </submittedName>
</protein>
<name>A0A951IVE3_9BACT</name>
<comment type="caution">
    <text evidence="1">The sequence shown here is derived from an EMBL/GenBank/DDBJ whole genome shotgun (WGS) entry which is preliminary data.</text>
</comment>
<dbReference type="RefSeq" id="WP_219286105.1">
    <property type="nucleotide sequence ID" value="NZ_RPHB01000001.1"/>
</dbReference>
<gene>
    <name evidence="1" type="ORF">EGN73_00655</name>
</gene>
<dbReference type="AlphaFoldDB" id="A0A951IVE3"/>